<dbReference type="GO" id="GO:0016740">
    <property type="term" value="F:transferase activity"/>
    <property type="evidence" value="ECO:0007669"/>
    <property type="project" value="UniProtKB-KW"/>
</dbReference>
<reference evidence="1 2" key="1">
    <citation type="submission" date="2023-09" db="EMBL/GenBank/DDBJ databases">
        <authorList>
            <person name="Rey-Velasco X."/>
        </authorList>
    </citation>
    <scope>NUCLEOTIDE SEQUENCE [LARGE SCALE GENOMIC DNA]</scope>
    <source>
        <strain evidence="1 2">F394</strain>
    </source>
</reference>
<name>A0ABU3BU90_9BACT</name>
<comment type="caution">
    <text evidence="1">The sequence shown here is derived from an EMBL/GenBank/DDBJ whole genome shotgun (WGS) entry which is preliminary data.</text>
</comment>
<dbReference type="Proteomes" id="UP001267426">
    <property type="component" value="Unassembled WGS sequence"/>
</dbReference>
<dbReference type="RefSeq" id="WP_311665177.1">
    <property type="nucleotide sequence ID" value="NZ_JAVRHT010000040.1"/>
</dbReference>
<dbReference type="Pfam" id="PF08843">
    <property type="entry name" value="AbiEii"/>
    <property type="match status" value="1"/>
</dbReference>
<evidence type="ECO:0000313" key="1">
    <source>
        <dbReference type="EMBL" id="MDT0632862.1"/>
    </source>
</evidence>
<organism evidence="1 2">
    <name type="scientific">Rubrivirga litoralis</name>
    <dbReference type="NCBI Taxonomy" id="3075598"/>
    <lineage>
        <taxon>Bacteria</taxon>
        <taxon>Pseudomonadati</taxon>
        <taxon>Rhodothermota</taxon>
        <taxon>Rhodothermia</taxon>
        <taxon>Rhodothermales</taxon>
        <taxon>Rubricoccaceae</taxon>
        <taxon>Rubrivirga</taxon>
    </lineage>
</organism>
<dbReference type="EMBL" id="JAVRHT010000040">
    <property type="protein sequence ID" value="MDT0632862.1"/>
    <property type="molecule type" value="Genomic_DNA"/>
</dbReference>
<protein>
    <submittedName>
        <fullName evidence="1">Nucleotidyl transferase AbiEii/AbiGii toxin family protein</fullName>
    </submittedName>
</protein>
<keyword evidence="2" id="KW-1185">Reference proteome</keyword>
<sequence length="305" mass="33765">MSAESSKAASVRQRLLNRARAEGGGFQALLTRYVLERFLYRLGQSPHRERFVVKGAMLFVLWEGDLHRTTRDLDLLGSGPSAIADVERAVREVLTVEVEDDGVTFDSGTVRGDLIREEQEYEGVRVSAEARVGNARVRLKIDVGFGDAVTPEAEEATFPTLLDAPPPTLRAYPKETVVAEKLQAMVALGILNSRMKDFYDVWHLARHDAFDGPTLTEAVRATFERRGTPVPHAAPLALTNEFAADTGKQTQWRAFVRRGRLSDEATLAEVVGVLRVFLLPVLDAARREPSLDAHWPPGGPWLKEG</sequence>
<dbReference type="InterPro" id="IPR014942">
    <property type="entry name" value="AbiEii"/>
</dbReference>
<accession>A0ABU3BU90</accession>
<keyword evidence="1" id="KW-0808">Transferase</keyword>
<evidence type="ECO:0000313" key="2">
    <source>
        <dbReference type="Proteomes" id="UP001267426"/>
    </source>
</evidence>
<gene>
    <name evidence="1" type="ORF">RM540_13980</name>
</gene>
<proteinExistence type="predicted"/>